<comment type="caution">
    <text evidence="1">The sequence shown here is derived from an EMBL/GenBank/DDBJ whole genome shotgun (WGS) entry which is preliminary data.</text>
</comment>
<dbReference type="AntiFam" id="ANF00100">
    <property type="entry name" value="Shadow ORF (opposite leuC)"/>
</dbReference>
<proteinExistence type="predicted"/>
<sequence length="157" mass="17535">MRKRAERTMRRRVAVAAHHRHPREGPALLRPDDVHDALTHVGHRVVVHPEIARVLVERLDLNTRILGHGGGIGAVERGRHVMVRHSDGLFRRAHLAASQTQAFKRLRAGDFVHKVTVDIQHTGAVFRGLDDVVVPDLVIDGFRSGHGSGLSQLRVWV</sequence>
<accession>A0A1J5PGT4</accession>
<gene>
    <name evidence="1" type="ORF">GALL_484030</name>
</gene>
<name>A0A1J5PGT4_9ZZZZ</name>
<organism evidence="1">
    <name type="scientific">mine drainage metagenome</name>
    <dbReference type="NCBI Taxonomy" id="410659"/>
    <lineage>
        <taxon>unclassified sequences</taxon>
        <taxon>metagenomes</taxon>
        <taxon>ecological metagenomes</taxon>
    </lineage>
</organism>
<protein>
    <submittedName>
        <fullName evidence="1">Uncharacterized protein</fullName>
    </submittedName>
</protein>
<dbReference type="EMBL" id="MLJW01004424">
    <property type="protein sequence ID" value="OIQ69992.1"/>
    <property type="molecule type" value="Genomic_DNA"/>
</dbReference>
<reference evidence="1" key="1">
    <citation type="submission" date="2016-10" db="EMBL/GenBank/DDBJ databases">
        <title>Sequence of Gallionella enrichment culture.</title>
        <authorList>
            <person name="Poehlein A."/>
            <person name="Muehling M."/>
            <person name="Daniel R."/>
        </authorList>
    </citation>
    <scope>NUCLEOTIDE SEQUENCE</scope>
</reference>
<dbReference type="AlphaFoldDB" id="A0A1J5PGT4"/>
<evidence type="ECO:0000313" key="1">
    <source>
        <dbReference type="EMBL" id="OIQ69992.1"/>
    </source>
</evidence>